<protein>
    <submittedName>
        <fullName evidence="1">Uncharacterized protein</fullName>
    </submittedName>
</protein>
<evidence type="ECO:0000313" key="1">
    <source>
        <dbReference type="EMBL" id="BCI66009.1"/>
    </source>
</evidence>
<dbReference type="AlphaFoldDB" id="A0A6S6PF63"/>
<dbReference type="EMBL" id="AP023326">
    <property type="protein sequence ID" value="BCI66009.1"/>
    <property type="molecule type" value="Genomic_DNA"/>
</dbReference>
<organism evidence="1 2">
    <name type="scientific">Acetobacter aceti</name>
    <dbReference type="NCBI Taxonomy" id="435"/>
    <lineage>
        <taxon>Bacteria</taxon>
        <taxon>Pseudomonadati</taxon>
        <taxon>Pseudomonadota</taxon>
        <taxon>Alphaproteobacteria</taxon>
        <taxon>Acetobacterales</taxon>
        <taxon>Acetobacteraceae</taxon>
        <taxon>Acetobacter</taxon>
        <taxon>Acetobacter subgen. Acetobacter</taxon>
    </lineage>
</organism>
<dbReference type="Proteomes" id="UP000515220">
    <property type="component" value="Chromosome"/>
</dbReference>
<evidence type="ECO:0000313" key="2">
    <source>
        <dbReference type="Proteomes" id="UP000515220"/>
    </source>
</evidence>
<accession>A0A6S6PF63</accession>
<name>A0A6S6PF63_ACEAC</name>
<sequence>MLAMLATLTACGDNGPSKDEVKDFIVKKSVSDALATNPFQRHTEQETHDAIEKMNKAVDIQSMQCSATKGFKNVWDCTVNVMMANEPTTGKIRFHRDDNGKLQGESIAE</sequence>
<gene>
    <name evidence="1" type="ORF">AAJCM20276_06330</name>
</gene>
<proteinExistence type="predicted"/>
<reference evidence="1 2" key="1">
    <citation type="submission" date="2020-07" db="EMBL/GenBank/DDBJ databases">
        <title>Complete Genome Sequence of an acetic acid bacterium, Acetobacter aceti JCM20276.</title>
        <authorList>
            <person name="Hirose Y."/>
            <person name="Mihara H."/>
        </authorList>
    </citation>
    <scope>NUCLEOTIDE SEQUENCE [LARGE SCALE GENOMIC DNA]</scope>
    <source>
        <strain evidence="1 2">JCM20276</strain>
    </source>
</reference>